<protein>
    <submittedName>
        <fullName evidence="2">Uncharacterized protein</fullName>
    </submittedName>
</protein>
<gene>
    <name evidence="1" type="ORF">SAMN02910265_02403</name>
    <name evidence="2" type="ORF">SAMN04487860_104108</name>
</gene>
<accession>A0A1M7IGT5</accession>
<dbReference type="RefSeq" id="WP_072949697.1">
    <property type="nucleotide sequence ID" value="NZ_FNWV01000009.1"/>
</dbReference>
<reference evidence="1 3" key="1">
    <citation type="submission" date="2016-10" db="EMBL/GenBank/DDBJ databases">
        <authorList>
            <person name="de Groot N.N."/>
        </authorList>
    </citation>
    <scope>NUCLEOTIDE SEQUENCE [LARGE SCALE GENOMIC DNA]</scope>
    <source>
        <strain evidence="1 3">YAD2003</strain>
    </source>
</reference>
<dbReference type="Proteomes" id="UP000184394">
    <property type="component" value="Unassembled WGS sequence"/>
</dbReference>
<dbReference type="EMBL" id="FNWV01000009">
    <property type="protein sequence ID" value="SEH73958.1"/>
    <property type="molecule type" value="Genomic_DNA"/>
</dbReference>
<sequence length="603" mass="69505">MRQPIWSSFEVALLIDAYWRIENGQITKKQAVYDISSMFRQYAVNQGIDIDDTYRNENGISMRFEELRYLFTGGKTGIKNTSKLFRIMINYYQHNQEKYQRILGTAKTMFDDSFQRNNGTDNHADTSIDNHAEESQTVKDCSDDILNSIRALLDKRFSYGFKIDSMRDLIRFRKFAEEEDIGSIPEKDDELRLLILSAGTFINDKLFAENKDLSVELQKIVQDIFNDGNAVVYYEALLEHHSEWMNKQHILSEEMLKELLQKQFPECYHAKRFMINGKKQTEKECVSSELKRIWGDSVTRTVDSLGENLPYIPTENIWRAISGSLNFTRVSEGLYFLNDKLIMTEEECSAIIEYVDKAYEEEGFASLGDLPIDSVEETNYEIPLSTIQSAIYGRLLSSKYNLNGRILTKENSELNSIVLLKQYLAKKESCTFDELSEKNIELTGVPNRKNVFQALYESMVRIDVDQFVAPGYVEFPIEEIDRVLSGLITDHFCAIKEITSFALFPMCGQSWNHYLLESYCYLYSKRYSLCLINFNDKNAGIISEKDFGKSYIEMLAIAAAKTDLELTPETIGAYLFQNGYAAKSKFGQLDEVAAMAKTLRKDL</sequence>
<dbReference type="EMBL" id="FRCT01000004">
    <property type="protein sequence ID" value="SHM39920.1"/>
    <property type="molecule type" value="Genomic_DNA"/>
</dbReference>
<evidence type="ECO:0000313" key="4">
    <source>
        <dbReference type="Proteomes" id="UP000184394"/>
    </source>
</evidence>
<name>A0A1M7IGT5_RUMFL</name>
<evidence type="ECO:0000313" key="3">
    <source>
        <dbReference type="Proteomes" id="UP000183190"/>
    </source>
</evidence>
<dbReference type="AlphaFoldDB" id="A0A1M7IGT5"/>
<dbReference type="OrthoDB" id="67297at2"/>
<dbReference type="Proteomes" id="UP000183190">
    <property type="component" value="Unassembled WGS sequence"/>
</dbReference>
<organism evidence="2 4">
    <name type="scientific">Ruminococcus flavefaciens</name>
    <dbReference type="NCBI Taxonomy" id="1265"/>
    <lineage>
        <taxon>Bacteria</taxon>
        <taxon>Bacillati</taxon>
        <taxon>Bacillota</taxon>
        <taxon>Clostridia</taxon>
        <taxon>Eubacteriales</taxon>
        <taxon>Oscillospiraceae</taxon>
        <taxon>Ruminococcus</taxon>
    </lineage>
</organism>
<evidence type="ECO:0000313" key="1">
    <source>
        <dbReference type="EMBL" id="SEH73958.1"/>
    </source>
</evidence>
<evidence type="ECO:0000313" key="2">
    <source>
        <dbReference type="EMBL" id="SHM39920.1"/>
    </source>
</evidence>
<proteinExistence type="predicted"/>
<reference evidence="2 4" key="2">
    <citation type="submission" date="2016-11" db="EMBL/GenBank/DDBJ databases">
        <authorList>
            <person name="Jaros S."/>
            <person name="Januszkiewicz K."/>
            <person name="Wedrychowicz H."/>
        </authorList>
    </citation>
    <scope>NUCLEOTIDE SEQUENCE [LARGE SCALE GENOMIC DNA]</scope>
    <source>
        <strain evidence="2 4">Y1</strain>
    </source>
</reference>